<dbReference type="Proteomes" id="UP001152885">
    <property type="component" value="Unassembled WGS sequence"/>
</dbReference>
<keyword evidence="1" id="KW-0732">Signal</keyword>
<feature type="chain" id="PRO_5040939283" evidence="1">
    <location>
        <begin position="21"/>
        <end position="379"/>
    </location>
</feature>
<proteinExistence type="predicted"/>
<dbReference type="EMBL" id="CANTUO010000002">
    <property type="protein sequence ID" value="CAI5757818.1"/>
    <property type="molecule type" value="Genomic_DNA"/>
</dbReference>
<accession>A0A9W4TY23</accession>
<evidence type="ECO:0000313" key="3">
    <source>
        <dbReference type="Proteomes" id="UP001152885"/>
    </source>
</evidence>
<protein>
    <submittedName>
        <fullName evidence="2">Uncharacterized protein</fullName>
    </submittedName>
</protein>
<evidence type="ECO:0000256" key="1">
    <source>
        <dbReference type="SAM" id="SignalP"/>
    </source>
</evidence>
<gene>
    <name evidence="2" type="ORF">CANVERA_P2330</name>
</gene>
<sequence>MRYLSRIIAIIFLLFNIVSAIDYGNYDFILDEIDSFDLDSLLKRADEATPTNNATVQQFVSLFQTIGASNIIPDILLDITSSDEKMDNLGNYTLMLLNVLESGDSLNTTFEGINIELNTTEIINAVLNSGLIQSTAQGLLLDDQNNQDLAKFVGEILASPNNVWIGWLLYGLGDGHDLTWDYLANLIVNTTSAANTDSSNQSEIDVNQEGLNEIGWDFSNSSNTKRAEFDEIMSSRFTRDENNQYQGSLNQFLNNIINTIAHSSMIQSSVYDILIALNQSDILVPTVMEILDNNPNLGTLVDHLASAVYSSGVLNNIDLNSYFVYAKENDILSDAIQFVLTDPTYAPGIAKLLQRMDYAGYYQYLQDNMWGPHKRNSSN</sequence>
<keyword evidence="3" id="KW-1185">Reference proteome</keyword>
<comment type="caution">
    <text evidence="2">The sequence shown here is derived from an EMBL/GenBank/DDBJ whole genome shotgun (WGS) entry which is preliminary data.</text>
</comment>
<name>A0A9W4TY23_9ASCO</name>
<evidence type="ECO:0000313" key="2">
    <source>
        <dbReference type="EMBL" id="CAI5757818.1"/>
    </source>
</evidence>
<reference evidence="2" key="1">
    <citation type="submission" date="2022-12" db="EMBL/GenBank/DDBJ databases">
        <authorList>
            <person name="Brejova B."/>
        </authorList>
    </citation>
    <scope>NUCLEOTIDE SEQUENCE</scope>
</reference>
<dbReference type="AlphaFoldDB" id="A0A9W4TY23"/>
<organism evidence="2 3">
    <name type="scientific">Candida verbasci</name>
    <dbReference type="NCBI Taxonomy" id="1227364"/>
    <lineage>
        <taxon>Eukaryota</taxon>
        <taxon>Fungi</taxon>
        <taxon>Dikarya</taxon>
        <taxon>Ascomycota</taxon>
        <taxon>Saccharomycotina</taxon>
        <taxon>Pichiomycetes</taxon>
        <taxon>Debaryomycetaceae</taxon>
        <taxon>Candida/Lodderomyces clade</taxon>
        <taxon>Candida</taxon>
    </lineage>
</organism>
<dbReference type="OrthoDB" id="4095418at2759"/>
<feature type="signal peptide" evidence="1">
    <location>
        <begin position="1"/>
        <end position="20"/>
    </location>
</feature>